<keyword evidence="3" id="KW-1185">Reference proteome</keyword>
<organism evidence="2 3">
    <name type="scientific">Collybia nuda</name>
    <dbReference type="NCBI Taxonomy" id="64659"/>
    <lineage>
        <taxon>Eukaryota</taxon>
        <taxon>Fungi</taxon>
        <taxon>Dikarya</taxon>
        <taxon>Basidiomycota</taxon>
        <taxon>Agaricomycotina</taxon>
        <taxon>Agaricomycetes</taxon>
        <taxon>Agaricomycetidae</taxon>
        <taxon>Agaricales</taxon>
        <taxon>Tricholomatineae</taxon>
        <taxon>Clitocybaceae</taxon>
        <taxon>Collybia</taxon>
    </lineage>
</organism>
<reference evidence="2" key="1">
    <citation type="submission" date="2020-11" db="EMBL/GenBank/DDBJ databases">
        <authorList>
            <consortium name="DOE Joint Genome Institute"/>
            <person name="Ahrendt S."/>
            <person name="Riley R."/>
            <person name="Andreopoulos W."/>
            <person name="Labutti K."/>
            <person name="Pangilinan J."/>
            <person name="Ruiz-Duenas F.J."/>
            <person name="Barrasa J.M."/>
            <person name="Sanchez-Garcia M."/>
            <person name="Camarero S."/>
            <person name="Miyauchi S."/>
            <person name="Serrano A."/>
            <person name="Linde D."/>
            <person name="Babiker R."/>
            <person name="Drula E."/>
            <person name="Ayuso-Fernandez I."/>
            <person name="Pacheco R."/>
            <person name="Padilla G."/>
            <person name="Ferreira P."/>
            <person name="Barriuso J."/>
            <person name="Kellner H."/>
            <person name="Castanera R."/>
            <person name="Alfaro M."/>
            <person name="Ramirez L."/>
            <person name="Pisabarro A.G."/>
            <person name="Kuo A."/>
            <person name="Tritt A."/>
            <person name="Lipzen A."/>
            <person name="He G."/>
            <person name="Yan M."/>
            <person name="Ng V."/>
            <person name="Cullen D."/>
            <person name="Martin F."/>
            <person name="Rosso M.-N."/>
            <person name="Henrissat B."/>
            <person name="Hibbett D."/>
            <person name="Martinez A.T."/>
            <person name="Grigoriev I.V."/>
        </authorList>
    </citation>
    <scope>NUCLEOTIDE SEQUENCE</scope>
    <source>
        <strain evidence="2">CBS 247.69</strain>
    </source>
</reference>
<feature type="region of interest" description="Disordered" evidence="1">
    <location>
        <begin position="393"/>
        <end position="417"/>
    </location>
</feature>
<feature type="region of interest" description="Disordered" evidence="1">
    <location>
        <begin position="112"/>
        <end position="132"/>
    </location>
</feature>
<comment type="caution">
    <text evidence="2">The sequence shown here is derived from an EMBL/GenBank/DDBJ whole genome shotgun (WGS) entry which is preliminary data.</text>
</comment>
<sequence length="465" mass="52031">MQYRMPLPERRDSNLDSNGSTPFQPHQSLGQALGPPQIPGTVRPAVAYPRPDNFRNISTSPTGLNQNGGPSQPHPGVSSSHSPLFVVTPGQSSPGMKRKQIENVMGTQVLKRRRDDESDSFDIDGGAQGAKHWTDEEKSKLFSWLMGPGQDDHWNSLRATKNSCLRECAVEVFGSKKTYQALKGCYERNFNLFKQIYAFENYTVHPGNISVGSLSEADRLREYERRLQTARKAGCDVGNVTARTIDHWHRVGWYDLFYRRWHGDPATTRPVQPRNSTAGPSNSGGGDDPDGDDDQTIDFPDPVLVNGMNGMSHDRPHSMTYMNPHNMRDPVPPPSTTPITATPSGPGQIAPAMTSSSSDQAFNLSITQGMVSSLMQYLQVQTQTSKMKLEYMRRRDEREERESNQRREGERLKKEREAAEFEYTKQKAVAQQKTDRAIEIIGNPIVDASVKQAASEYLKKLFTAD</sequence>
<evidence type="ECO:0000256" key="1">
    <source>
        <dbReference type="SAM" id="MobiDB-lite"/>
    </source>
</evidence>
<dbReference type="OrthoDB" id="2685034at2759"/>
<feature type="region of interest" description="Disordered" evidence="1">
    <location>
        <begin position="1"/>
        <end position="97"/>
    </location>
</feature>
<feature type="compositionally biased region" description="Low complexity" evidence="1">
    <location>
        <begin position="337"/>
        <end position="347"/>
    </location>
</feature>
<dbReference type="AlphaFoldDB" id="A0A9P5YC71"/>
<feature type="compositionally biased region" description="Polar residues" evidence="1">
    <location>
        <begin position="269"/>
        <end position="281"/>
    </location>
</feature>
<feature type="compositionally biased region" description="Polar residues" evidence="1">
    <location>
        <begin position="55"/>
        <end position="70"/>
    </location>
</feature>
<protein>
    <submittedName>
        <fullName evidence="2">Uncharacterized protein</fullName>
    </submittedName>
</protein>
<feature type="region of interest" description="Disordered" evidence="1">
    <location>
        <begin position="327"/>
        <end position="356"/>
    </location>
</feature>
<dbReference type="EMBL" id="MU150241">
    <property type="protein sequence ID" value="KAF9466564.1"/>
    <property type="molecule type" value="Genomic_DNA"/>
</dbReference>
<name>A0A9P5YC71_9AGAR</name>
<feature type="region of interest" description="Disordered" evidence="1">
    <location>
        <begin position="265"/>
        <end position="304"/>
    </location>
</feature>
<evidence type="ECO:0000313" key="3">
    <source>
        <dbReference type="Proteomes" id="UP000807353"/>
    </source>
</evidence>
<feature type="compositionally biased region" description="Acidic residues" evidence="1">
    <location>
        <begin position="287"/>
        <end position="296"/>
    </location>
</feature>
<feature type="compositionally biased region" description="Polar residues" evidence="1">
    <location>
        <begin position="15"/>
        <end position="30"/>
    </location>
</feature>
<gene>
    <name evidence="2" type="ORF">BDZ94DRAFT_1251227</name>
</gene>
<proteinExistence type="predicted"/>
<accession>A0A9P5YC71</accession>
<evidence type="ECO:0000313" key="2">
    <source>
        <dbReference type="EMBL" id="KAF9466564.1"/>
    </source>
</evidence>
<dbReference type="Proteomes" id="UP000807353">
    <property type="component" value="Unassembled WGS sequence"/>
</dbReference>